<keyword evidence="1" id="KW-0520">NAD</keyword>
<feature type="compositionally biased region" description="Polar residues" evidence="2">
    <location>
        <begin position="697"/>
        <end position="724"/>
    </location>
</feature>
<dbReference type="GO" id="GO:0006952">
    <property type="term" value="P:defense response"/>
    <property type="evidence" value="ECO:0007669"/>
    <property type="project" value="InterPro"/>
</dbReference>
<dbReference type="PANTHER" id="PTHR11017:SF385">
    <property type="entry name" value="DISEASE RESISTANCE PROTEIN (TIR-NBS-LRR CLASS)-RELATED"/>
    <property type="match status" value="1"/>
</dbReference>
<evidence type="ECO:0000313" key="5">
    <source>
        <dbReference type="Proteomes" id="UP001457282"/>
    </source>
</evidence>
<accession>A0AAW1X0E8</accession>
<dbReference type="InterPro" id="IPR035897">
    <property type="entry name" value="Toll_tir_struct_dom_sf"/>
</dbReference>
<evidence type="ECO:0000313" key="4">
    <source>
        <dbReference type="EMBL" id="KAK9930162.1"/>
    </source>
</evidence>
<dbReference type="EMBL" id="JBEDUW010000005">
    <property type="protein sequence ID" value="KAK9930162.1"/>
    <property type="molecule type" value="Genomic_DNA"/>
</dbReference>
<keyword evidence="5" id="KW-1185">Reference proteome</keyword>
<comment type="caution">
    <text evidence="4">The sequence shown here is derived from an EMBL/GenBank/DDBJ whole genome shotgun (WGS) entry which is preliminary data.</text>
</comment>
<dbReference type="InterPro" id="IPR000157">
    <property type="entry name" value="TIR_dom"/>
</dbReference>
<dbReference type="InterPro" id="IPR032675">
    <property type="entry name" value="LRR_dom_sf"/>
</dbReference>
<dbReference type="PROSITE" id="PS50104">
    <property type="entry name" value="TIR"/>
    <property type="match status" value="1"/>
</dbReference>
<dbReference type="FunFam" id="3.40.50.10140:FF:000007">
    <property type="entry name" value="Disease resistance protein (TIR-NBS-LRR class)"/>
    <property type="match status" value="1"/>
</dbReference>
<dbReference type="Gene3D" id="3.40.50.10140">
    <property type="entry name" value="Toll/interleukin-1 receptor homology (TIR) domain"/>
    <property type="match status" value="1"/>
</dbReference>
<sequence>MPELASSSSSNAGKRKTRVYDVFLSFRGEDTRNNFTDHLYTALSSAGIRTFRDSEGLGKGEDIAASLMRAIQESRFYLVVFSDKYADSKWCLNELMLIMNCRDRTAIKGGLQEVVIPIFYHVDPSDVRRQTGSFGAAFQKHGVTYLASYWRAALQRAASLSGWDVKTDQEVVRAESYEDPEERSRLWCQKEVINVLTEESGTKKIEGLALNLQRANKKSFRTKAITMMQKLKLLQLNYVKLTGDYDRVSKQLRWLCWQGLSLKFIGNDFLYQGNLVSMDLRYSNLVQIWEHPRLLGKLKILNLSHSHYLTQSPDISKLPNLKYFIMKDCRSLSEIHPSIGDAKRLAVVNLKDCQMVKDLPTSFYKLKFLETLVLSGCSRFENLVEDIGDMTSLTTLAVSGTAISQVPSYMGRLKNLNFSSVQGLVLLKLLFPEVPKNHFPVQDYTSLRYVNMDSRSVHNLPELSGLSFLERPHFNNHTNLPASGDLPTRSKELESDHYTALAIIPNSSKLSGNRILQGWAASGDGGICLPANDFPELFAYVRESDQVFFQVPQYIGPNLKDFTVCVLCSSSFDEDISPSGIAIFVTNYTKLIMLAVRPTHLNEITSQEVIWWVNLSKKEFNVEGDDFVEVEVVIGSGLRVKKTGVSLAWDPKLINENTTECVPIPHEYLKRDVDKEAGPSYVSSDEDRPSKRLRSVMQKQPLSPQNTSSTETQGHKQNPQSSQRFCFPSKGRYL</sequence>
<name>A0AAW1X0E8_RUBAR</name>
<feature type="domain" description="TIR" evidence="3">
    <location>
        <begin position="18"/>
        <end position="179"/>
    </location>
</feature>
<evidence type="ECO:0000256" key="1">
    <source>
        <dbReference type="ARBA" id="ARBA00023027"/>
    </source>
</evidence>
<organism evidence="4 5">
    <name type="scientific">Rubus argutus</name>
    <name type="common">Southern blackberry</name>
    <dbReference type="NCBI Taxonomy" id="59490"/>
    <lineage>
        <taxon>Eukaryota</taxon>
        <taxon>Viridiplantae</taxon>
        <taxon>Streptophyta</taxon>
        <taxon>Embryophyta</taxon>
        <taxon>Tracheophyta</taxon>
        <taxon>Spermatophyta</taxon>
        <taxon>Magnoliopsida</taxon>
        <taxon>eudicotyledons</taxon>
        <taxon>Gunneridae</taxon>
        <taxon>Pentapetalae</taxon>
        <taxon>rosids</taxon>
        <taxon>fabids</taxon>
        <taxon>Rosales</taxon>
        <taxon>Rosaceae</taxon>
        <taxon>Rosoideae</taxon>
        <taxon>Rosoideae incertae sedis</taxon>
        <taxon>Rubus</taxon>
    </lineage>
</organism>
<proteinExistence type="predicted"/>
<evidence type="ECO:0000256" key="2">
    <source>
        <dbReference type="SAM" id="MobiDB-lite"/>
    </source>
</evidence>
<dbReference type="SUPFAM" id="SSF52200">
    <property type="entry name" value="Toll/Interleukin receptor TIR domain"/>
    <property type="match status" value="1"/>
</dbReference>
<protein>
    <recommendedName>
        <fullName evidence="3">TIR domain-containing protein</fullName>
    </recommendedName>
</protein>
<feature type="region of interest" description="Disordered" evidence="2">
    <location>
        <begin position="675"/>
        <end position="734"/>
    </location>
</feature>
<dbReference type="SUPFAM" id="SSF52058">
    <property type="entry name" value="L domain-like"/>
    <property type="match status" value="1"/>
</dbReference>
<dbReference type="GO" id="GO:0007165">
    <property type="term" value="P:signal transduction"/>
    <property type="evidence" value="ECO:0007669"/>
    <property type="project" value="InterPro"/>
</dbReference>
<dbReference type="InterPro" id="IPR044974">
    <property type="entry name" value="Disease_R_plants"/>
</dbReference>
<dbReference type="AlphaFoldDB" id="A0AAW1X0E8"/>
<gene>
    <name evidence="4" type="ORF">M0R45_027213</name>
</gene>
<dbReference type="Gene3D" id="3.80.10.10">
    <property type="entry name" value="Ribonuclease Inhibitor"/>
    <property type="match status" value="1"/>
</dbReference>
<dbReference type="Pfam" id="PF01582">
    <property type="entry name" value="TIR"/>
    <property type="match status" value="1"/>
</dbReference>
<dbReference type="Proteomes" id="UP001457282">
    <property type="component" value="Unassembled WGS sequence"/>
</dbReference>
<reference evidence="4 5" key="1">
    <citation type="journal article" date="2023" name="G3 (Bethesda)">
        <title>A chromosome-length genome assembly and annotation of blackberry (Rubus argutus, cv. 'Hillquist').</title>
        <authorList>
            <person name="Bruna T."/>
            <person name="Aryal R."/>
            <person name="Dudchenko O."/>
            <person name="Sargent D.J."/>
            <person name="Mead D."/>
            <person name="Buti M."/>
            <person name="Cavallini A."/>
            <person name="Hytonen T."/>
            <person name="Andres J."/>
            <person name="Pham M."/>
            <person name="Weisz D."/>
            <person name="Mascagni F."/>
            <person name="Usai G."/>
            <person name="Natali L."/>
            <person name="Bassil N."/>
            <person name="Fernandez G.E."/>
            <person name="Lomsadze A."/>
            <person name="Armour M."/>
            <person name="Olukolu B."/>
            <person name="Poorten T."/>
            <person name="Britton C."/>
            <person name="Davik J."/>
            <person name="Ashrafi H."/>
            <person name="Aiden E.L."/>
            <person name="Borodovsky M."/>
            <person name="Worthington M."/>
        </authorList>
    </citation>
    <scope>NUCLEOTIDE SEQUENCE [LARGE SCALE GENOMIC DNA]</scope>
    <source>
        <strain evidence="4">PI 553951</strain>
    </source>
</reference>
<evidence type="ECO:0000259" key="3">
    <source>
        <dbReference type="PROSITE" id="PS50104"/>
    </source>
</evidence>
<dbReference type="SMART" id="SM00255">
    <property type="entry name" value="TIR"/>
    <property type="match status" value="1"/>
</dbReference>
<dbReference type="PANTHER" id="PTHR11017">
    <property type="entry name" value="LEUCINE-RICH REPEAT-CONTAINING PROTEIN"/>
    <property type="match status" value="1"/>
</dbReference>